<evidence type="ECO:0000313" key="5">
    <source>
        <dbReference type="EMBL" id="SES36600.1"/>
    </source>
</evidence>
<protein>
    <submittedName>
        <fullName evidence="5">PD-(D/E)XK nuclease superfamily protein</fullName>
    </submittedName>
</protein>
<evidence type="ECO:0000256" key="1">
    <source>
        <dbReference type="ARBA" id="ARBA00022763"/>
    </source>
</evidence>
<keyword evidence="2" id="KW-0547">Nucleotide-binding</keyword>
<dbReference type="EMBL" id="FOFT01000012">
    <property type="protein sequence ID" value="SES36600.1"/>
    <property type="molecule type" value="Genomic_DNA"/>
</dbReference>
<dbReference type="Pfam" id="PF12705">
    <property type="entry name" value="PDDEXK_1"/>
    <property type="match status" value="1"/>
</dbReference>
<keyword evidence="2" id="KW-0067">ATP-binding</keyword>
<dbReference type="OrthoDB" id="3588062at2"/>
<name>A0A1H9WRP0_9PSEU</name>
<dbReference type="GO" id="GO:0004386">
    <property type="term" value="F:helicase activity"/>
    <property type="evidence" value="ECO:0007669"/>
    <property type="project" value="UniProtKB-KW"/>
</dbReference>
<reference evidence="6" key="1">
    <citation type="submission" date="2016-10" db="EMBL/GenBank/DDBJ databases">
        <authorList>
            <person name="Varghese N."/>
            <person name="Submissions S."/>
        </authorList>
    </citation>
    <scope>NUCLEOTIDE SEQUENCE [LARGE SCALE GENOMIC DNA]</scope>
    <source>
        <strain evidence="6">CGMCC 4.578</strain>
    </source>
</reference>
<keyword evidence="2" id="KW-0378">Hydrolase</keyword>
<keyword evidence="3" id="KW-0234">DNA repair</keyword>
<accession>A0A1H9WRP0</accession>
<sequence>MARWGSPLDDPAFVRVGLPATRTGKWSCPAAVAAKSRPGVPGGAGAVRGKVQDFLFEPLMAALDLVEHRGWSQERVVEELWRSRGRLAGLVRKPSHDGLISWTETALGRYLEAREEDQLARAGCPTLPVTQVWVARWESNGTYHEQTCWGRRYASADGTYREIWLLGAGGPNETRPAAELAAAAYTAAFGDPCANAYGKRHFPVRGLPDTAYARPGTVRVVAAGCGTGTFAQLLEWGSGEARERYRSDAGPVLARAIAGTRRVPGADCVSCKLLPECEAVRRASLLPDVERGRTPRRTVSVSDLRAHNTCASQYHLTRQLNLRSADVAENVHVLRGRAVDAWLNERHSAEPRRRCRVDDRPGNPERWSAGPFRVEGEAAAAGARMLAQHAAVCPLDSSGEERAEVQRQVAVYDPGLELVFIATPDLLHTRSGRWVWRETKTAKSRLWEGRSLLRQYPQLALAVLFFDAGVFGQARGSRVELELLHDDSCALEEIDPCQDAVVAESREVIGELVGRWLVDDTYAAVPGDACGGCDARTWCGPGRDFFGESGGR</sequence>
<feature type="domain" description="PD-(D/E)XK endonuclease-like" evidence="4">
    <location>
        <begin position="298"/>
        <end position="539"/>
    </location>
</feature>
<evidence type="ECO:0000256" key="3">
    <source>
        <dbReference type="ARBA" id="ARBA00023204"/>
    </source>
</evidence>
<keyword evidence="2" id="KW-0347">Helicase</keyword>
<gene>
    <name evidence="5" type="ORF">SAMN05216195_112168</name>
</gene>
<evidence type="ECO:0000259" key="4">
    <source>
        <dbReference type="Pfam" id="PF12705"/>
    </source>
</evidence>
<dbReference type="Proteomes" id="UP000199028">
    <property type="component" value="Unassembled WGS sequence"/>
</dbReference>
<evidence type="ECO:0000256" key="2">
    <source>
        <dbReference type="ARBA" id="ARBA00022806"/>
    </source>
</evidence>
<dbReference type="RefSeq" id="WP_143086861.1">
    <property type="nucleotide sequence ID" value="NZ_FOFT01000012.1"/>
</dbReference>
<dbReference type="AlphaFoldDB" id="A0A1H9WRP0"/>
<keyword evidence="1" id="KW-0227">DNA damage</keyword>
<organism evidence="5 6">
    <name type="scientific">Lentzea flaviverrucosa</name>
    <dbReference type="NCBI Taxonomy" id="200379"/>
    <lineage>
        <taxon>Bacteria</taxon>
        <taxon>Bacillati</taxon>
        <taxon>Actinomycetota</taxon>
        <taxon>Actinomycetes</taxon>
        <taxon>Pseudonocardiales</taxon>
        <taxon>Pseudonocardiaceae</taxon>
        <taxon>Lentzea</taxon>
    </lineage>
</organism>
<keyword evidence="6" id="KW-1185">Reference proteome</keyword>
<dbReference type="InterPro" id="IPR038726">
    <property type="entry name" value="PDDEXK_AddAB-type"/>
</dbReference>
<proteinExistence type="predicted"/>
<evidence type="ECO:0000313" key="6">
    <source>
        <dbReference type="Proteomes" id="UP000199028"/>
    </source>
</evidence>
<dbReference type="GO" id="GO:0006281">
    <property type="term" value="P:DNA repair"/>
    <property type="evidence" value="ECO:0007669"/>
    <property type="project" value="UniProtKB-KW"/>
</dbReference>